<protein>
    <recommendedName>
        <fullName evidence="4">Integral membrane protein</fullName>
    </recommendedName>
</protein>
<name>A0ABX1C373_9ACTN</name>
<feature type="transmembrane region" description="Helical" evidence="1">
    <location>
        <begin position="38"/>
        <end position="55"/>
    </location>
</feature>
<reference evidence="2 3" key="1">
    <citation type="submission" date="2020-03" db="EMBL/GenBank/DDBJ databases">
        <title>WGS of actinomycetes isolated from Thailand.</title>
        <authorList>
            <person name="Thawai C."/>
        </authorList>
    </citation>
    <scope>NUCLEOTIDE SEQUENCE [LARGE SCALE GENOMIC DNA]</scope>
    <source>
        <strain evidence="2 3">PLAI 1-29</strain>
    </source>
</reference>
<feature type="transmembrane region" description="Helical" evidence="1">
    <location>
        <begin position="62"/>
        <end position="80"/>
    </location>
</feature>
<dbReference type="Proteomes" id="UP000695264">
    <property type="component" value="Unassembled WGS sequence"/>
</dbReference>
<gene>
    <name evidence="2" type="ORF">HCK00_21785</name>
</gene>
<accession>A0ABX1C373</accession>
<dbReference type="EMBL" id="JAATEN010000021">
    <property type="protein sequence ID" value="NJQ03093.1"/>
    <property type="molecule type" value="Genomic_DNA"/>
</dbReference>
<keyword evidence="3" id="KW-1185">Reference proteome</keyword>
<dbReference type="RefSeq" id="WP_168103722.1">
    <property type="nucleotide sequence ID" value="NZ_JAATEN010000021.1"/>
</dbReference>
<keyword evidence="1" id="KW-0812">Transmembrane</keyword>
<keyword evidence="1" id="KW-0472">Membrane</keyword>
<evidence type="ECO:0000313" key="2">
    <source>
        <dbReference type="EMBL" id="NJQ03093.1"/>
    </source>
</evidence>
<organism evidence="2 3">
    <name type="scientific">Streptomyces zingiberis</name>
    <dbReference type="NCBI Taxonomy" id="2053010"/>
    <lineage>
        <taxon>Bacteria</taxon>
        <taxon>Bacillati</taxon>
        <taxon>Actinomycetota</taxon>
        <taxon>Actinomycetes</taxon>
        <taxon>Kitasatosporales</taxon>
        <taxon>Streptomycetaceae</taxon>
        <taxon>Streptomyces</taxon>
    </lineage>
</organism>
<evidence type="ECO:0000313" key="3">
    <source>
        <dbReference type="Proteomes" id="UP000695264"/>
    </source>
</evidence>
<evidence type="ECO:0000256" key="1">
    <source>
        <dbReference type="SAM" id="Phobius"/>
    </source>
</evidence>
<sequence length="244" mass="24322">MVPGRVTRSVRTAVFAAVCVLLAAEGHAAVSGLPVPGWALAAALCATAAGVWGLTGRERSPWLVTPAALAVQGVLHLLFARAQPAPGRPPGGLPYGAGAAVLHGAAEDRPHAHAGHAAHLAPADWTAHVVPSYAGGGPAGGGGGGIGMGPLFEQAGAGPVMAAVHLVIALVGAVWLSGGERALFRLLRAASARLAAPLDLVVRAVPLPRPPRRGPLPAVPCAPRPFPLLRVLPTRGPPPVPAVA</sequence>
<proteinExistence type="predicted"/>
<evidence type="ECO:0008006" key="4">
    <source>
        <dbReference type="Google" id="ProtNLM"/>
    </source>
</evidence>
<comment type="caution">
    <text evidence="2">The sequence shown here is derived from an EMBL/GenBank/DDBJ whole genome shotgun (WGS) entry which is preliminary data.</text>
</comment>
<keyword evidence="1" id="KW-1133">Transmembrane helix</keyword>
<feature type="transmembrane region" description="Helical" evidence="1">
    <location>
        <begin position="157"/>
        <end position="178"/>
    </location>
</feature>